<keyword evidence="2" id="KW-1185">Reference proteome</keyword>
<dbReference type="EMBL" id="MU393433">
    <property type="protein sequence ID" value="KAI4869052.1"/>
    <property type="molecule type" value="Genomic_DNA"/>
</dbReference>
<protein>
    <submittedName>
        <fullName evidence="1">Uncharacterized protein</fullName>
    </submittedName>
</protein>
<reference evidence="1 2" key="1">
    <citation type="journal article" date="2022" name="New Phytol.">
        <title>Ecological generalism drives hyperdiversity of secondary metabolite gene clusters in xylarialean endophytes.</title>
        <authorList>
            <person name="Franco M.E.E."/>
            <person name="Wisecaver J.H."/>
            <person name="Arnold A.E."/>
            <person name="Ju Y.M."/>
            <person name="Slot J.C."/>
            <person name="Ahrendt S."/>
            <person name="Moore L.P."/>
            <person name="Eastman K.E."/>
            <person name="Scott K."/>
            <person name="Konkel Z."/>
            <person name="Mondo S.J."/>
            <person name="Kuo A."/>
            <person name="Hayes R.D."/>
            <person name="Haridas S."/>
            <person name="Andreopoulos B."/>
            <person name="Riley R."/>
            <person name="LaButti K."/>
            <person name="Pangilinan J."/>
            <person name="Lipzen A."/>
            <person name="Amirebrahimi M."/>
            <person name="Yan J."/>
            <person name="Adam C."/>
            <person name="Keymanesh K."/>
            <person name="Ng V."/>
            <person name="Louie K."/>
            <person name="Northen T."/>
            <person name="Drula E."/>
            <person name="Henrissat B."/>
            <person name="Hsieh H.M."/>
            <person name="Youens-Clark K."/>
            <person name="Lutzoni F."/>
            <person name="Miadlikowska J."/>
            <person name="Eastwood D.C."/>
            <person name="Hamelin R.C."/>
            <person name="Grigoriev I.V."/>
            <person name="U'Ren J.M."/>
        </authorList>
    </citation>
    <scope>NUCLEOTIDE SEQUENCE [LARGE SCALE GENOMIC DNA]</scope>
    <source>
        <strain evidence="1 2">CBS 119005</strain>
    </source>
</reference>
<proteinExistence type="predicted"/>
<gene>
    <name evidence="1" type="ORF">F4820DRAFT_444443</name>
</gene>
<evidence type="ECO:0000313" key="2">
    <source>
        <dbReference type="Proteomes" id="UP001497700"/>
    </source>
</evidence>
<comment type="caution">
    <text evidence="1">The sequence shown here is derived from an EMBL/GenBank/DDBJ whole genome shotgun (WGS) entry which is preliminary data.</text>
</comment>
<sequence>MPYQGSTSTRSSRNEFGGSSSSFNSTLTGTTVSRPSGDETAKDLERSASAFLAECCSITINGMKFDKLTANLGTEVGFSLSFTITMSGPASNDFAITDMPVDLYGPAGRFASVVIPGVAFSPTGNGPAPADLATATTTDFAKVSFEMTDQPGRVVRRMALYSLLIYLVHQPTAPLAFRDGRARLFAEAAGFESQPVVFNQSTEIPAMDGPWVSVSEVYSGAYHRCPLLPREEYEADGSTAVVVRLRVDNRCSGDVSLAIDFGECLFDVRNAADEVLARLGGRFEITGGYSTVTLAGVACAGVPVRKGTPRLVGRVCPKFEDTWAADLLRMIELPLRDIWKLRRYLDDRAAAGSGTARRH</sequence>
<accession>A0ACB9ZC05</accession>
<name>A0ACB9ZC05_9PEZI</name>
<evidence type="ECO:0000313" key="1">
    <source>
        <dbReference type="EMBL" id="KAI4869052.1"/>
    </source>
</evidence>
<dbReference type="Proteomes" id="UP001497700">
    <property type="component" value="Unassembled WGS sequence"/>
</dbReference>
<organism evidence="1 2">
    <name type="scientific">Hypoxylon rubiginosum</name>
    <dbReference type="NCBI Taxonomy" id="110542"/>
    <lineage>
        <taxon>Eukaryota</taxon>
        <taxon>Fungi</taxon>
        <taxon>Dikarya</taxon>
        <taxon>Ascomycota</taxon>
        <taxon>Pezizomycotina</taxon>
        <taxon>Sordariomycetes</taxon>
        <taxon>Xylariomycetidae</taxon>
        <taxon>Xylariales</taxon>
        <taxon>Hypoxylaceae</taxon>
        <taxon>Hypoxylon</taxon>
    </lineage>
</organism>